<evidence type="ECO:0000313" key="5">
    <source>
        <dbReference type="Proteomes" id="UP001597353"/>
    </source>
</evidence>
<dbReference type="Gene3D" id="3.40.50.720">
    <property type="entry name" value="NAD(P)-binding Rossmann-like Domain"/>
    <property type="match status" value="1"/>
</dbReference>
<evidence type="ECO:0000256" key="1">
    <source>
        <dbReference type="ARBA" id="ARBA00006484"/>
    </source>
</evidence>
<dbReference type="SMART" id="SM00822">
    <property type="entry name" value="PKS_KR"/>
    <property type="match status" value="1"/>
</dbReference>
<dbReference type="RefSeq" id="WP_390261372.1">
    <property type="nucleotide sequence ID" value="NZ_JBHUGH010000009.1"/>
</dbReference>
<dbReference type="InterPro" id="IPR020904">
    <property type="entry name" value="Sc_DH/Rdtase_CS"/>
</dbReference>
<feature type="domain" description="Ketoreductase" evidence="3">
    <location>
        <begin position="7"/>
        <end position="184"/>
    </location>
</feature>
<dbReference type="PANTHER" id="PTHR44196:SF1">
    <property type="entry name" value="DEHYDROGENASE_REDUCTASE SDR FAMILY MEMBER 7B"/>
    <property type="match status" value="1"/>
</dbReference>
<comment type="similarity">
    <text evidence="1">Belongs to the short-chain dehydrogenases/reductases (SDR) family.</text>
</comment>
<proteinExistence type="inferred from homology"/>
<dbReference type="PROSITE" id="PS00061">
    <property type="entry name" value="ADH_SHORT"/>
    <property type="match status" value="1"/>
</dbReference>
<name>A0ABW4S7X2_9RHOB</name>
<dbReference type="InterPro" id="IPR002347">
    <property type="entry name" value="SDR_fam"/>
</dbReference>
<accession>A0ABW4S7X2</accession>
<dbReference type="EMBL" id="JBHUGH010000009">
    <property type="protein sequence ID" value="MFD1912667.1"/>
    <property type="molecule type" value="Genomic_DNA"/>
</dbReference>
<reference evidence="5" key="1">
    <citation type="journal article" date="2019" name="Int. J. Syst. Evol. Microbiol.">
        <title>The Global Catalogue of Microorganisms (GCM) 10K type strain sequencing project: providing services to taxonomists for standard genome sequencing and annotation.</title>
        <authorList>
            <consortium name="The Broad Institute Genomics Platform"/>
            <consortium name="The Broad Institute Genome Sequencing Center for Infectious Disease"/>
            <person name="Wu L."/>
            <person name="Ma J."/>
        </authorList>
    </citation>
    <scope>NUCLEOTIDE SEQUENCE [LARGE SCALE GENOMIC DNA]</scope>
    <source>
        <strain evidence="5">CGMCC 4.7242</strain>
    </source>
</reference>
<dbReference type="EC" id="1.-.-.-" evidence="4"/>
<dbReference type="InterPro" id="IPR057326">
    <property type="entry name" value="KR_dom"/>
</dbReference>
<evidence type="ECO:0000259" key="3">
    <source>
        <dbReference type="SMART" id="SM00822"/>
    </source>
</evidence>
<dbReference type="PRINTS" id="PR00081">
    <property type="entry name" value="GDHRDH"/>
</dbReference>
<evidence type="ECO:0000256" key="2">
    <source>
        <dbReference type="ARBA" id="ARBA00023002"/>
    </source>
</evidence>
<gene>
    <name evidence="4" type="ORF">ACFSGJ_10650</name>
</gene>
<dbReference type="Pfam" id="PF00106">
    <property type="entry name" value="adh_short"/>
    <property type="match status" value="1"/>
</dbReference>
<protein>
    <submittedName>
        <fullName evidence="4">SDR family NAD(P)-dependent oxidoreductase</fullName>
        <ecNumber evidence="4">1.-.-.-</ecNumber>
    </submittedName>
</protein>
<evidence type="ECO:0000313" key="4">
    <source>
        <dbReference type="EMBL" id="MFD1912667.1"/>
    </source>
</evidence>
<sequence length="245" mass="25748">MREWQGKRYWLVGASEGLGRALAHVMSRAGTELIVSARSEERLADLVAELPGRASYVTVDVRNSASVTDAAAEIGPLDGVVYLAGSYAPVSASAWDAARVEEICDINFTGCARVMGAVVPAMVARGEGHLVMCGSAAGPSGLPNSIGYGAAKAGVAALARSMQQDLRSSGVEVQLFNAGLVRSAVPEGSGPMAPLLMDAEEAAQEMFEHMNTTYFSKSFPRGASWLLQGSRLLPDRAVWGFGRRG</sequence>
<dbReference type="Proteomes" id="UP001597353">
    <property type="component" value="Unassembled WGS sequence"/>
</dbReference>
<keyword evidence="2 4" id="KW-0560">Oxidoreductase</keyword>
<organism evidence="4 5">
    <name type="scientific">Halodurantibacterium flavum</name>
    <dbReference type="NCBI Taxonomy" id="1382802"/>
    <lineage>
        <taxon>Bacteria</taxon>
        <taxon>Pseudomonadati</taxon>
        <taxon>Pseudomonadota</taxon>
        <taxon>Alphaproteobacteria</taxon>
        <taxon>Rhodobacterales</taxon>
        <taxon>Paracoccaceae</taxon>
        <taxon>Halodurantibacterium</taxon>
    </lineage>
</organism>
<dbReference type="GO" id="GO:0016491">
    <property type="term" value="F:oxidoreductase activity"/>
    <property type="evidence" value="ECO:0007669"/>
    <property type="project" value="UniProtKB-KW"/>
</dbReference>
<comment type="caution">
    <text evidence="4">The sequence shown here is derived from an EMBL/GenBank/DDBJ whole genome shotgun (WGS) entry which is preliminary data.</text>
</comment>
<dbReference type="SUPFAM" id="SSF51735">
    <property type="entry name" value="NAD(P)-binding Rossmann-fold domains"/>
    <property type="match status" value="1"/>
</dbReference>
<dbReference type="InterPro" id="IPR036291">
    <property type="entry name" value="NAD(P)-bd_dom_sf"/>
</dbReference>
<keyword evidence="5" id="KW-1185">Reference proteome</keyword>
<dbReference type="PANTHER" id="PTHR44196">
    <property type="entry name" value="DEHYDROGENASE/REDUCTASE SDR FAMILY MEMBER 7B"/>
    <property type="match status" value="1"/>
</dbReference>